<dbReference type="InterPro" id="IPR004629">
    <property type="entry name" value="WecG_TagA_CpsF"/>
</dbReference>
<name>A0A0F9SEU5_9ZZZZ</name>
<sequence>MFKSLKRNCWSILGLPFDTVNMQQTVTQVLNAIDMKQRCFLSTPNLNFAIACQHDVDFYQSVVDSDLSIADGMPLIWISKLLNIPITERVAGSSLFEQLSSTPRTKKIKVFFFGGEKGVAQCALAQLNANSVGMTGCGFYDPGFVSVDEMSSPDIIKMINASQADFLVIALGAKKGQAWLQKNRHQLNTPVISHLGAVINFVAGSIQRAPILWQRFGLEWVWRIRQEPNLWRRYFSDGLAFFKFLLLNVIPLAIYDRWLKRTADYQLPNALSSEQAESKLINIAGSFHYGNLEKVESLFFKVLQQDNHDEVELNCAQLRYIDSAFIAKLLLFQRYLNKQGRQVSLSNLPCRIKRLLRLNNTLNRFQHK</sequence>
<dbReference type="NCBIfam" id="TIGR00696">
    <property type="entry name" value="wecG_tagA_cpsF"/>
    <property type="match status" value="1"/>
</dbReference>
<evidence type="ECO:0000259" key="3">
    <source>
        <dbReference type="PROSITE" id="PS50801"/>
    </source>
</evidence>
<comment type="caution">
    <text evidence="4">The sequence shown here is derived from an EMBL/GenBank/DDBJ whole genome shotgun (WGS) entry which is preliminary data.</text>
</comment>
<accession>A0A0F9SEU5</accession>
<dbReference type="InterPro" id="IPR036513">
    <property type="entry name" value="STAS_dom_sf"/>
</dbReference>
<dbReference type="PANTHER" id="PTHR34136:SF1">
    <property type="entry name" value="UDP-N-ACETYL-D-MANNOSAMINURONIC ACID TRANSFERASE"/>
    <property type="match status" value="1"/>
</dbReference>
<dbReference type="Pfam" id="PF03808">
    <property type="entry name" value="Glyco_tran_WecG"/>
    <property type="match status" value="1"/>
</dbReference>
<evidence type="ECO:0000256" key="2">
    <source>
        <dbReference type="ARBA" id="ARBA00022679"/>
    </source>
</evidence>
<dbReference type="PANTHER" id="PTHR34136">
    <property type="match status" value="1"/>
</dbReference>
<organism evidence="4">
    <name type="scientific">marine sediment metagenome</name>
    <dbReference type="NCBI Taxonomy" id="412755"/>
    <lineage>
        <taxon>unclassified sequences</taxon>
        <taxon>metagenomes</taxon>
        <taxon>ecological metagenomes</taxon>
    </lineage>
</organism>
<dbReference type="Gene3D" id="3.30.750.24">
    <property type="entry name" value="STAS domain"/>
    <property type="match status" value="1"/>
</dbReference>
<feature type="domain" description="STAS" evidence="3">
    <location>
        <begin position="280"/>
        <end position="368"/>
    </location>
</feature>
<evidence type="ECO:0000313" key="4">
    <source>
        <dbReference type="EMBL" id="KKN65564.1"/>
    </source>
</evidence>
<dbReference type="AlphaFoldDB" id="A0A0F9SEU5"/>
<reference evidence="4" key="1">
    <citation type="journal article" date="2015" name="Nature">
        <title>Complex archaea that bridge the gap between prokaryotes and eukaryotes.</title>
        <authorList>
            <person name="Spang A."/>
            <person name="Saw J.H."/>
            <person name="Jorgensen S.L."/>
            <person name="Zaremba-Niedzwiedzka K."/>
            <person name="Martijn J."/>
            <person name="Lind A.E."/>
            <person name="van Eijk R."/>
            <person name="Schleper C."/>
            <person name="Guy L."/>
            <person name="Ettema T.J."/>
        </authorList>
    </citation>
    <scope>NUCLEOTIDE SEQUENCE</scope>
</reference>
<gene>
    <name evidence="4" type="ORF">LCGC14_0480370</name>
</gene>
<dbReference type="InterPro" id="IPR058548">
    <property type="entry name" value="MlaB-like_STAS"/>
</dbReference>
<dbReference type="InterPro" id="IPR002645">
    <property type="entry name" value="STAS_dom"/>
</dbReference>
<dbReference type="CDD" id="cd07043">
    <property type="entry name" value="STAS_anti-anti-sigma_factors"/>
    <property type="match status" value="1"/>
</dbReference>
<dbReference type="SUPFAM" id="SSF52091">
    <property type="entry name" value="SpoIIaa-like"/>
    <property type="match status" value="1"/>
</dbReference>
<protein>
    <recommendedName>
        <fullName evidence="3">STAS domain-containing protein</fullName>
    </recommendedName>
</protein>
<dbReference type="PROSITE" id="PS50801">
    <property type="entry name" value="STAS"/>
    <property type="match status" value="1"/>
</dbReference>
<dbReference type="CDD" id="cd06533">
    <property type="entry name" value="Glyco_transf_WecG_TagA"/>
    <property type="match status" value="1"/>
</dbReference>
<dbReference type="Pfam" id="PF13466">
    <property type="entry name" value="STAS_2"/>
    <property type="match status" value="1"/>
</dbReference>
<dbReference type="GO" id="GO:0016758">
    <property type="term" value="F:hexosyltransferase activity"/>
    <property type="evidence" value="ECO:0007669"/>
    <property type="project" value="TreeGrafter"/>
</dbReference>
<keyword evidence="2" id="KW-0808">Transferase</keyword>
<dbReference type="EMBL" id="LAZR01000521">
    <property type="protein sequence ID" value="KKN65564.1"/>
    <property type="molecule type" value="Genomic_DNA"/>
</dbReference>
<keyword evidence="1" id="KW-0328">Glycosyltransferase</keyword>
<evidence type="ECO:0000256" key="1">
    <source>
        <dbReference type="ARBA" id="ARBA00022676"/>
    </source>
</evidence>
<proteinExistence type="predicted"/>